<dbReference type="AlphaFoldDB" id="A0A0A0L126"/>
<reference evidence="1 2" key="3">
    <citation type="journal article" date="2010" name="BMC Genomics">
        <title>Transcriptome sequencing and comparative analysis of cucumber flowers with different sex types.</title>
        <authorList>
            <person name="Guo S."/>
            <person name="Zheng Y."/>
            <person name="Joung J.G."/>
            <person name="Liu S."/>
            <person name="Zhang Z."/>
            <person name="Crasta O.R."/>
            <person name="Sobral B.W."/>
            <person name="Xu Y."/>
            <person name="Huang S."/>
            <person name="Fei Z."/>
        </authorList>
    </citation>
    <scope>NUCLEOTIDE SEQUENCE [LARGE SCALE GENOMIC DNA]</scope>
    <source>
        <strain evidence="2">cv. 9930</strain>
    </source>
</reference>
<evidence type="ECO:0000313" key="2">
    <source>
        <dbReference type="Proteomes" id="UP000029981"/>
    </source>
</evidence>
<dbReference type="Proteomes" id="UP000029981">
    <property type="component" value="Chromosome 3"/>
</dbReference>
<reference evidence="1 2" key="4">
    <citation type="journal article" date="2011" name="BMC Genomics">
        <title>RNA-Seq improves annotation of protein-coding genes in the cucumber genome.</title>
        <authorList>
            <person name="Li Z."/>
            <person name="Zhang Z."/>
            <person name="Yan P."/>
            <person name="Huang S."/>
            <person name="Fei Z."/>
            <person name="Lin K."/>
        </authorList>
    </citation>
    <scope>NUCLEOTIDE SEQUENCE [LARGE SCALE GENOMIC DNA]</scope>
    <source>
        <strain evidence="2">cv. 9930</strain>
    </source>
</reference>
<gene>
    <name evidence="1" type="ORF">Csa_3G002835</name>
</gene>
<reference evidence="1 2" key="1">
    <citation type="journal article" date="2009" name="Nat. Genet.">
        <title>The genome of the cucumber, Cucumis sativus L.</title>
        <authorList>
            <person name="Huang S."/>
            <person name="Li R."/>
            <person name="Zhang Z."/>
            <person name="Li L."/>
            <person name="Gu X."/>
            <person name="Fan W."/>
            <person name="Lucas W.J."/>
            <person name="Wang X."/>
            <person name="Xie B."/>
            <person name="Ni P."/>
            <person name="Ren Y."/>
            <person name="Zhu H."/>
            <person name="Li J."/>
            <person name="Lin K."/>
            <person name="Jin W."/>
            <person name="Fei Z."/>
            <person name="Li G."/>
            <person name="Staub J."/>
            <person name="Kilian A."/>
            <person name="van der Vossen E.A."/>
            <person name="Wu Y."/>
            <person name="Guo J."/>
            <person name="He J."/>
            <person name="Jia Z."/>
            <person name="Ren Y."/>
            <person name="Tian G."/>
            <person name="Lu Y."/>
            <person name="Ruan J."/>
            <person name="Qian W."/>
            <person name="Wang M."/>
            <person name="Huang Q."/>
            <person name="Li B."/>
            <person name="Xuan Z."/>
            <person name="Cao J."/>
            <person name="Asan"/>
            <person name="Wu Z."/>
            <person name="Zhang J."/>
            <person name="Cai Q."/>
            <person name="Bai Y."/>
            <person name="Zhao B."/>
            <person name="Han Y."/>
            <person name="Li Y."/>
            <person name="Li X."/>
            <person name="Wang S."/>
            <person name="Shi Q."/>
            <person name="Liu S."/>
            <person name="Cho W.K."/>
            <person name="Kim J.Y."/>
            <person name="Xu Y."/>
            <person name="Heller-Uszynska K."/>
            <person name="Miao H."/>
            <person name="Cheng Z."/>
            <person name="Zhang S."/>
            <person name="Wu J."/>
            <person name="Yang Y."/>
            <person name="Kang H."/>
            <person name="Li M."/>
            <person name="Liang H."/>
            <person name="Ren X."/>
            <person name="Shi Z."/>
            <person name="Wen M."/>
            <person name="Jian M."/>
            <person name="Yang H."/>
            <person name="Zhang G."/>
            <person name="Yang Z."/>
            <person name="Chen R."/>
            <person name="Liu S."/>
            <person name="Li J."/>
            <person name="Ma L."/>
            <person name="Liu H."/>
            <person name="Zhou Y."/>
            <person name="Zhao J."/>
            <person name="Fang X."/>
            <person name="Li G."/>
            <person name="Fang L."/>
            <person name="Li Y."/>
            <person name="Liu D."/>
            <person name="Zheng H."/>
            <person name="Zhang Y."/>
            <person name="Qin N."/>
            <person name="Li Z."/>
            <person name="Yang G."/>
            <person name="Yang S."/>
            <person name="Bolund L."/>
            <person name="Kristiansen K."/>
            <person name="Zheng H."/>
            <person name="Li S."/>
            <person name="Zhang X."/>
            <person name="Yang H."/>
            <person name="Wang J."/>
            <person name="Sun R."/>
            <person name="Zhang B."/>
            <person name="Jiang S."/>
            <person name="Wang J."/>
            <person name="Du Y."/>
            <person name="Li S."/>
        </authorList>
    </citation>
    <scope>NUCLEOTIDE SEQUENCE [LARGE SCALE GENOMIC DNA]</scope>
    <source>
        <strain evidence="2">cv. 9930</strain>
    </source>
</reference>
<protein>
    <submittedName>
        <fullName evidence="1">Uncharacterized protein</fullName>
    </submittedName>
</protein>
<proteinExistence type="predicted"/>
<accession>A0A0A0L126</accession>
<dbReference type="EMBL" id="CM002924">
    <property type="protein sequence ID" value="KGN55665.1"/>
    <property type="molecule type" value="Genomic_DNA"/>
</dbReference>
<sequence>MGAPSTLNIRFILSFTEKIQSLQDHNSKHKEMNTINRQSLFVKNVNPNNSKREINQRENEVNPRKDGFPSRKIITASVFAFKIVHSGLNIHRNLDLLKTISKNESVLISISLGIKNTESVLFLEGIEGVNGFDKVRLKSARDITFFQLLDHMKP</sequence>
<reference evidence="1 2" key="2">
    <citation type="journal article" date="2009" name="PLoS ONE">
        <title>An integrated genetic and cytogenetic map of the cucumber genome.</title>
        <authorList>
            <person name="Ren Y."/>
            <person name="Zhang Z."/>
            <person name="Liu J."/>
            <person name="Staub J.E."/>
            <person name="Han Y."/>
            <person name="Cheng Z."/>
            <person name="Li X."/>
            <person name="Lu J."/>
            <person name="Miao H."/>
            <person name="Kang H."/>
            <person name="Xie B."/>
            <person name="Gu X."/>
            <person name="Wang X."/>
            <person name="Du Y."/>
            <person name="Jin W."/>
            <person name="Huang S."/>
        </authorList>
    </citation>
    <scope>NUCLEOTIDE SEQUENCE [LARGE SCALE GENOMIC DNA]</scope>
    <source>
        <strain evidence="2">cv. 9930</strain>
    </source>
</reference>
<dbReference type="Gramene" id="KGN55665">
    <property type="protein sequence ID" value="KGN55665"/>
    <property type="gene ID" value="Csa_3G002835"/>
</dbReference>
<evidence type="ECO:0000313" key="1">
    <source>
        <dbReference type="EMBL" id="KGN55665.1"/>
    </source>
</evidence>
<name>A0A0A0L126_CUCSA</name>
<organism evidence="1 2">
    <name type="scientific">Cucumis sativus</name>
    <name type="common">Cucumber</name>
    <dbReference type="NCBI Taxonomy" id="3659"/>
    <lineage>
        <taxon>Eukaryota</taxon>
        <taxon>Viridiplantae</taxon>
        <taxon>Streptophyta</taxon>
        <taxon>Embryophyta</taxon>
        <taxon>Tracheophyta</taxon>
        <taxon>Spermatophyta</taxon>
        <taxon>Magnoliopsida</taxon>
        <taxon>eudicotyledons</taxon>
        <taxon>Gunneridae</taxon>
        <taxon>Pentapetalae</taxon>
        <taxon>rosids</taxon>
        <taxon>fabids</taxon>
        <taxon>Cucurbitales</taxon>
        <taxon>Cucurbitaceae</taxon>
        <taxon>Benincaseae</taxon>
        <taxon>Cucumis</taxon>
    </lineage>
</organism>
<keyword evidence="2" id="KW-1185">Reference proteome</keyword>